<sequence>MSSVRGGNSVTKPNTGRRKIEIKKVEQKSRRHVTFSKRKLGLFNKLTELSILCQSETALIVTSQNGKLYSCGYPDADAVIGRYLTGGGPQRGTKKKQQEAIEVLRVEYEATQNQLKEEKKRLQEIKEAQESNSGFPSWWNHTIEEMGLDNLEQFKTSLELLKLNLVAAVQKDKFNSLPPMPLAIFPPPQMPNMSLFTHCYDGRQNQDYWGTAATATATATTSSAFPITGFGHY</sequence>
<dbReference type="SUPFAM" id="SSF55455">
    <property type="entry name" value="SRF-like"/>
    <property type="match status" value="1"/>
</dbReference>
<keyword evidence="5" id="KW-0539">Nucleus</keyword>
<comment type="caution">
    <text evidence="8">The sequence shown here is derived from an EMBL/GenBank/DDBJ whole genome shotgun (WGS) entry which is preliminary data.</text>
</comment>
<protein>
    <recommendedName>
        <fullName evidence="7">MADS-box domain-containing protein</fullName>
    </recommendedName>
</protein>
<proteinExistence type="predicted"/>
<evidence type="ECO:0000256" key="3">
    <source>
        <dbReference type="ARBA" id="ARBA00023125"/>
    </source>
</evidence>
<dbReference type="InterPro" id="IPR036879">
    <property type="entry name" value="TF_MADSbox_sf"/>
</dbReference>
<reference evidence="8 9" key="1">
    <citation type="submission" date="2024-01" db="EMBL/GenBank/DDBJ databases">
        <title>The genomes of 5 underutilized Papilionoideae crops provide insights into root nodulation and disease resistanc.</title>
        <authorList>
            <person name="Jiang F."/>
        </authorList>
    </citation>
    <scope>NUCLEOTIDE SEQUENCE [LARGE SCALE GENOMIC DNA]</scope>
    <source>
        <strain evidence="8">LVBAO_FW01</strain>
        <tissue evidence="8">Leaves</tissue>
    </source>
</reference>
<dbReference type="GO" id="GO:0000978">
    <property type="term" value="F:RNA polymerase II cis-regulatory region sequence-specific DNA binding"/>
    <property type="evidence" value="ECO:0007669"/>
    <property type="project" value="TreeGrafter"/>
</dbReference>
<dbReference type="GO" id="GO:0046983">
    <property type="term" value="F:protein dimerization activity"/>
    <property type="evidence" value="ECO:0007669"/>
    <property type="project" value="InterPro"/>
</dbReference>
<evidence type="ECO:0000313" key="8">
    <source>
        <dbReference type="EMBL" id="KAK7349339.1"/>
    </source>
</evidence>
<dbReference type="AlphaFoldDB" id="A0AAN9QVQ3"/>
<feature type="domain" description="MADS-box" evidence="7">
    <location>
        <begin position="15"/>
        <end position="75"/>
    </location>
</feature>
<dbReference type="GO" id="GO:0005634">
    <property type="term" value="C:nucleus"/>
    <property type="evidence" value="ECO:0007669"/>
    <property type="project" value="UniProtKB-SubCell"/>
</dbReference>
<evidence type="ECO:0000259" key="7">
    <source>
        <dbReference type="PROSITE" id="PS50066"/>
    </source>
</evidence>
<keyword evidence="2" id="KW-0805">Transcription regulation</keyword>
<evidence type="ECO:0000256" key="2">
    <source>
        <dbReference type="ARBA" id="ARBA00023015"/>
    </source>
</evidence>
<evidence type="ECO:0000256" key="5">
    <source>
        <dbReference type="ARBA" id="ARBA00023242"/>
    </source>
</evidence>
<keyword evidence="4" id="KW-0804">Transcription</keyword>
<feature type="coiled-coil region" evidence="6">
    <location>
        <begin position="94"/>
        <end position="132"/>
    </location>
</feature>
<accession>A0AAN9QVQ3</accession>
<dbReference type="Proteomes" id="UP001367508">
    <property type="component" value="Unassembled WGS sequence"/>
</dbReference>
<dbReference type="SMART" id="SM00432">
    <property type="entry name" value="MADS"/>
    <property type="match status" value="1"/>
</dbReference>
<evidence type="ECO:0000313" key="9">
    <source>
        <dbReference type="Proteomes" id="UP001367508"/>
    </source>
</evidence>
<organism evidence="8 9">
    <name type="scientific">Canavalia gladiata</name>
    <name type="common">Sword bean</name>
    <name type="synonym">Dolichos gladiatus</name>
    <dbReference type="NCBI Taxonomy" id="3824"/>
    <lineage>
        <taxon>Eukaryota</taxon>
        <taxon>Viridiplantae</taxon>
        <taxon>Streptophyta</taxon>
        <taxon>Embryophyta</taxon>
        <taxon>Tracheophyta</taxon>
        <taxon>Spermatophyta</taxon>
        <taxon>Magnoliopsida</taxon>
        <taxon>eudicotyledons</taxon>
        <taxon>Gunneridae</taxon>
        <taxon>Pentapetalae</taxon>
        <taxon>rosids</taxon>
        <taxon>fabids</taxon>
        <taxon>Fabales</taxon>
        <taxon>Fabaceae</taxon>
        <taxon>Papilionoideae</taxon>
        <taxon>50 kb inversion clade</taxon>
        <taxon>NPAAA clade</taxon>
        <taxon>indigoferoid/millettioid clade</taxon>
        <taxon>Phaseoleae</taxon>
        <taxon>Canavalia</taxon>
    </lineage>
</organism>
<comment type="subcellular location">
    <subcellularLocation>
        <location evidence="1">Nucleus</location>
    </subcellularLocation>
</comment>
<dbReference type="EMBL" id="JAYMYQ010000002">
    <property type="protein sequence ID" value="KAK7349339.1"/>
    <property type="molecule type" value="Genomic_DNA"/>
</dbReference>
<keyword evidence="9" id="KW-1185">Reference proteome</keyword>
<evidence type="ECO:0000256" key="1">
    <source>
        <dbReference type="ARBA" id="ARBA00004123"/>
    </source>
</evidence>
<evidence type="ECO:0000256" key="6">
    <source>
        <dbReference type="SAM" id="Coils"/>
    </source>
</evidence>
<name>A0AAN9QVQ3_CANGL</name>
<dbReference type="PRINTS" id="PR00404">
    <property type="entry name" value="MADSDOMAIN"/>
</dbReference>
<dbReference type="InterPro" id="IPR002100">
    <property type="entry name" value="TF_MADSbox"/>
</dbReference>
<dbReference type="Gene3D" id="3.40.1810.10">
    <property type="entry name" value="Transcription factor, MADS-box"/>
    <property type="match status" value="1"/>
</dbReference>
<keyword evidence="6" id="KW-0175">Coiled coil</keyword>
<dbReference type="Pfam" id="PF00319">
    <property type="entry name" value="SRF-TF"/>
    <property type="match status" value="1"/>
</dbReference>
<dbReference type="GO" id="GO:0000981">
    <property type="term" value="F:DNA-binding transcription factor activity, RNA polymerase II-specific"/>
    <property type="evidence" value="ECO:0007669"/>
    <property type="project" value="TreeGrafter"/>
</dbReference>
<dbReference type="PANTHER" id="PTHR11945">
    <property type="entry name" value="MADS BOX PROTEIN"/>
    <property type="match status" value="1"/>
</dbReference>
<evidence type="ECO:0000256" key="4">
    <source>
        <dbReference type="ARBA" id="ARBA00023163"/>
    </source>
</evidence>
<gene>
    <name evidence="8" type="ORF">VNO77_06635</name>
</gene>
<dbReference type="PROSITE" id="PS50066">
    <property type="entry name" value="MADS_BOX_2"/>
    <property type="match status" value="1"/>
</dbReference>
<keyword evidence="3" id="KW-0238">DNA-binding</keyword>
<dbReference type="PANTHER" id="PTHR11945:SF448">
    <property type="entry name" value="MADS-BOX TRANSCRIPTION FACTOR FAMILY PROTEIN"/>
    <property type="match status" value="1"/>
</dbReference>